<proteinExistence type="predicted"/>
<dbReference type="Pfam" id="PF21530">
    <property type="entry name" value="Pif1_2B_dom"/>
    <property type="match status" value="1"/>
</dbReference>
<evidence type="ECO:0000313" key="3">
    <source>
        <dbReference type="Proteomes" id="UP000541444"/>
    </source>
</evidence>
<dbReference type="Proteomes" id="UP000541444">
    <property type="component" value="Unassembled WGS sequence"/>
</dbReference>
<keyword evidence="3" id="KW-1185">Reference proteome</keyword>
<name>A0A7J7KVR5_9MAGN</name>
<sequence>MLLRNLVPKDGLCNETRLMVVRCATRIIEVKILTGEHSGNLVFILRISLTSSIREMPFEMTR</sequence>
<dbReference type="EMBL" id="JACGCM010002840">
    <property type="protein sequence ID" value="KAF6134450.1"/>
    <property type="molecule type" value="Genomic_DNA"/>
</dbReference>
<evidence type="ECO:0000259" key="1">
    <source>
        <dbReference type="Pfam" id="PF21530"/>
    </source>
</evidence>
<dbReference type="InterPro" id="IPR049163">
    <property type="entry name" value="Pif1-like_2B_dom"/>
</dbReference>
<dbReference type="AlphaFoldDB" id="A0A7J7KVR5"/>
<dbReference type="OrthoDB" id="1920387at2759"/>
<comment type="caution">
    <text evidence="2">The sequence shown here is derived from an EMBL/GenBank/DDBJ whole genome shotgun (WGS) entry which is preliminary data.</text>
</comment>
<reference evidence="2 3" key="1">
    <citation type="journal article" date="2020" name="IScience">
        <title>Genome Sequencing of the Endangered Kingdonia uniflora (Circaeasteraceae, Ranunculales) Reveals Potential Mechanisms of Evolutionary Specialization.</title>
        <authorList>
            <person name="Sun Y."/>
            <person name="Deng T."/>
            <person name="Zhang A."/>
            <person name="Moore M.J."/>
            <person name="Landis J.B."/>
            <person name="Lin N."/>
            <person name="Zhang H."/>
            <person name="Zhang X."/>
            <person name="Huang J."/>
            <person name="Zhang X."/>
            <person name="Sun H."/>
            <person name="Wang H."/>
        </authorList>
    </citation>
    <scope>NUCLEOTIDE SEQUENCE [LARGE SCALE GENOMIC DNA]</scope>
    <source>
        <strain evidence="2">TB1705</strain>
        <tissue evidence="2">Leaf</tissue>
    </source>
</reference>
<accession>A0A7J7KVR5</accession>
<evidence type="ECO:0000313" key="2">
    <source>
        <dbReference type="EMBL" id="KAF6134450.1"/>
    </source>
</evidence>
<gene>
    <name evidence="2" type="ORF">GIB67_011876</name>
</gene>
<organism evidence="2 3">
    <name type="scientific">Kingdonia uniflora</name>
    <dbReference type="NCBI Taxonomy" id="39325"/>
    <lineage>
        <taxon>Eukaryota</taxon>
        <taxon>Viridiplantae</taxon>
        <taxon>Streptophyta</taxon>
        <taxon>Embryophyta</taxon>
        <taxon>Tracheophyta</taxon>
        <taxon>Spermatophyta</taxon>
        <taxon>Magnoliopsida</taxon>
        <taxon>Ranunculales</taxon>
        <taxon>Circaeasteraceae</taxon>
        <taxon>Kingdonia</taxon>
    </lineage>
</organism>
<feature type="domain" description="DNA helicase Pif1-like 2B" evidence="1">
    <location>
        <begin position="1"/>
        <end position="22"/>
    </location>
</feature>
<protein>
    <recommendedName>
        <fullName evidence="1">DNA helicase Pif1-like 2B domain-containing protein</fullName>
    </recommendedName>
</protein>